<name>A0ACC0U378_9AGAM</name>
<protein>
    <submittedName>
        <fullName evidence="1">Uncharacterized protein</fullName>
    </submittedName>
</protein>
<proteinExistence type="predicted"/>
<accession>A0ACC0U378</accession>
<dbReference type="Proteomes" id="UP001207468">
    <property type="component" value="Unassembled WGS sequence"/>
</dbReference>
<evidence type="ECO:0000313" key="1">
    <source>
        <dbReference type="EMBL" id="KAI9459810.1"/>
    </source>
</evidence>
<keyword evidence="2" id="KW-1185">Reference proteome</keyword>
<dbReference type="EMBL" id="JAGFNK010000195">
    <property type="protein sequence ID" value="KAI9459810.1"/>
    <property type="molecule type" value="Genomic_DNA"/>
</dbReference>
<comment type="caution">
    <text evidence="1">The sequence shown here is derived from an EMBL/GenBank/DDBJ whole genome shotgun (WGS) entry which is preliminary data.</text>
</comment>
<gene>
    <name evidence="1" type="ORF">F5148DRAFT_1218284</name>
</gene>
<organism evidence="1 2">
    <name type="scientific">Russula earlei</name>
    <dbReference type="NCBI Taxonomy" id="71964"/>
    <lineage>
        <taxon>Eukaryota</taxon>
        <taxon>Fungi</taxon>
        <taxon>Dikarya</taxon>
        <taxon>Basidiomycota</taxon>
        <taxon>Agaricomycotina</taxon>
        <taxon>Agaricomycetes</taxon>
        <taxon>Russulales</taxon>
        <taxon>Russulaceae</taxon>
        <taxon>Russula</taxon>
    </lineage>
</organism>
<sequence>MKHVHRCSTTRISNQPRSLTGVRCKKVRKADRKRAKILSQEYCRPSRYPGDRSPNPSDLKFENIFISQTGNIKIIDFGLSNLYDTVAHSVVLFILPLQNF</sequence>
<reference evidence="1" key="1">
    <citation type="submission" date="2021-03" db="EMBL/GenBank/DDBJ databases">
        <title>Evolutionary priming and transition to the ectomycorrhizal habit in an iconic lineage of mushroom-forming fungi: is preadaptation a requirement?</title>
        <authorList>
            <consortium name="DOE Joint Genome Institute"/>
            <person name="Looney B.P."/>
            <person name="Miyauchi S."/>
            <person name="Morin E."/>
            <person name="Drula E."/>
            <person name="Courty P.E."/>
            <person name="Chicoki N."/>
            <person name="Fauchery L."/>
            <person name="Kohler A."/>
            <person name="Kuo A."/>
            <person name="LaButti K."/>
            <person name="Pangilinan J."/>
            <person name="Lipzen A."/>
            <person name="Riley R."/>
            <person name="Andreopoulos W."/>
            <person name="He G."/>
            <person name="Johnson J."/>
            <person name="Barry K.W."/>
            <person name="Grigoriev I.V."/>
            <person name="Nagy L."/>
            <person name="Hibbett D."/>
            <person name="Henrissat B."/>
            <person name="Matheny P.B."/>
            <person name="Labbe J."/>
            <person name="Martin A.F."/>
        </authorList>
    </citation>
    <scope>NUCLEOTIDE SEQUENCE</scope>
    <source>
        <strain evidence="1">BPL698</strain>
    </source>
</reference>
<evidence type="ECO:0000313" key="2">
    <source>
        <dbReference type="Proteomes" id="UP001207468"/>
    </source>
</evidence>